<dbReference type="AlphaFoldDB" id="A0A915JH62"/>
<name>A0A915JH62_ROMCU</name>
<protein>
    <submittedName>
        <fullName evidence="2">Uncharacterized protein</fullName>
    </submittedName>
</protein>
<reference evidence="2" key="1">
    <citation type="submission" date="2022-11" db="UniProtKB">
        <authorList>
            <consortium name="WormBaseParasite"/>
        </authorList>
    </citation>
    <scope>IDENTIFICATION</scope>
</reference>
<keyword evidence="1" id="KW-1185">Reference proteome</keyword>
<evidence type="ECO:0000313" key="2">
    <source>
        <dbReference type="WBParaSite" id="nRc.2.0.1.t25454-RA"/>
    </source>
</evidence>
<accession>A0A915JH62</accession>
<evidence type="ECO:0000313" key="1">
    <source>
        <dbReference type="Proteomes" id="UP000887565"/>
    </source>
</evidence>
<proteinExistence type="predicted"/>
<sequence length="74" mass="8325">MAVGADIDVGQIRGAGRVCWRIGSSLYNRPPINIEVEDEIDELDTVEVQNDESHKLQEPIKQIAPNTFLYNDNN</sequence>
<organism evidence="1 2">
    <name type="scientific">Romanomermis culicivorax</name>
    <name type="common">Nematode worm</name>
    <dbReference type="NCBI Taxonomy" id="13658"/>
    <lineage>
        <taxon>Eukaryota</taxon>
        <taxon>Metazoa</taxon>
        <taxon>Ecdysozoa</taxon>
        <taxon>Nematoda</taxon>
        <taxon>Enoplea</taxon>
        <taxon>Dorylaimia</taxon>
        <taxon>Mermithida</taxon>
        <taxon>Mermithoidea</taxon>
        <taxon>Mermithidae</taxon>
        <taxon>Romanomermis</taxon>
    </lineage>
</organism>
<dbReference type="Proteomes" id="UP000887565">
    <property type="component" value="Unplaced"/>
</dbReference>
<dbReference type="WBParaSite" id="nRc.2.0.1.t25454-RA">
    <property type="protein sequence ID" value="nRc.2.0.1.t25454-RA"/>
    <property type="gene ID" value="nRc.2.0.1.g25454"/>
</dbReference>